<name>A0A9Q1GJ26_9CARY</name>
<feature type="compositionally biased region" description="Basic and acidic residues" evidence="1">
    <location>
        <begin position="44"/>
        <end position="56"/>
    </location>
</feature>
<feature type="compositionally biased region" description="Polar residues" evidence="1">
    <location>
        <begin position="85"/>
        <end position="95"/>
    </location>
</feature>
<dbReference type="EMBL" id="JAKOGI010003792">
    <property type="protein sequence ID" value="KAJ8420162.1"/>
    <property type="molecule type" value="Genomic_DNA"/>
</dbReference>
<reference evidence="2" key="1">
    <citation type="submission" date="2022-04" db="EMBL/GenBank/DDBJ databases">
        <title>Carnegiea gigantea Genome sequencing and assembly v2.</title>
        <authorList>
            <person name="Copetti D."/>
            <person name="Sanderson M.J."/>
            <person name="Burquez A."/>
            <person name="Wojciechowski M.F."/>
        </authorList>
    </citation>
    <scope>NUCLEOTIDE SEQUENCE</scope>
    <source>
        <strain evidence="2">SGP5-SGP5p</strain>
        <tissue evidence="2">Aerial part</tissue>
    </source>
</reference>
<dbReference type="AlphaFoldDB" id="A0A9Q1GJ26"/>
<evidence type="ECO:0000256" key="1">
    <source>
        <dbReference type="SAM" id="MobiDB-lite"/>
    </source>
</evidence>
<feature type="region of interest" description="Disordered" evidence="1">
    <location>
        <begin position="29"/>
        <end position="95"/>
    </location>
</feature>
<evidence type="ECO:0000313" key="2">
    <source>
        <dbReference type="EMBL" id="KAJ8420162.1"/>
    </source>
</evidence>
<gene>
    <name evidence="2" type="ORF">Cgig2_009444</name>
</gene>
<accession>A0A9Q1GJ26</accession>
<dbReference type="Proteomes" id="UP001153076">
    <property type="component" value="Unassembled WGS sequence"/>
</dbReference>
<evidence type="ECO:0000313" key="3">
    <source>
        <dbReference type="Proteomes" id="UP001153076"/>
    </source>
</evidence>
<organism evidence="2 3">
    <name type="scientific">Carnegiea gigantea</name>
    <dbReference type="NCBI Taxonomy" id="171969"/>
    <lineage>
        <taxon>Eukaryota</taxon>
        <taxon>Viridiplantae</taxon>
        <taxon>Streptophyta</taxon>
        <taxon>Embryophyta</taxon>
        <taxon>Tracheophyta</taxon>
        <taxon>Spermatophyta</taxon>
        <taxon>Magnoliopsida</taxon>
        <taxon>eudicotyledons</taxon>
        <taxon>Gunneridae</taxon>
        <taxon>Pentapetalae</taxon>
        <taxon>Caryophyllales</taxon>
        <taxon>Cactineae</taxon>
        <taxon>Cactaceae</taxon>
        <taxon>Cactoideae</taxon>
        <taxon>Echinocereeae</taxon>
        <taxon>Carnegiea</taxon>
    </lineage>
</organism>
<keyword evidence="3" id="KW-1185">Reference proteome</keyword>
<protein>
    <submittedName>
        <fullName evidence="2">Uncharacterized protein</fullName>
    </submittedName>
</protein>
<comment type="caution">
    <text evidence="2">The sequence shown here is derived from an EMBL/GenBank/DDBJ whole genome shotgun (WGS) entry which is preliminary data.</text>
</comment>
<proteinExistence type="predicted"/>
<sequence>MTVMTYTITRQVSEQVQRATKAANLARPLPHFDYPSHWHARAPSPHDTKRDREASQLKRSGPPYTGNHYRHAAAVTRPSSHPARGQTTKSTTASTPYATHSRWTVWFEEQEQTSKPRGKISALHELADKGQIDHFLKEGPHFIRGEREAAQPKPQDEEYSTEVKAAIAGGYIEGITWSAWKAQLRGAQQLKARNLEVDFLVVNVPTTYNVILGRPTPYKIKARRQEKIILEEFNLGSQLQGSLSLGLLLFLSSPCTDSITLAMNLGMGLGRSSSRIYHFLLLVGRLSEGVPDWLLFIPARKVPPTQVSVNEEEPGLLLKQYHRSSPVSLGALWMVWTRANAREVHMRPRSSHIAMKERMLCQDVGIICAGASSNLLKISTINGWRGIPIVISHGYETSTLGLRMLGVEEY</sequence>